<evidence type="ECO:0000259" key="13">
    <source>
        <dbReference type="PROSITE" id="PS50158"/>
    </source>
</evidence>
<reference evidence="19" key="1">
    <citation type="submission" date="2017-02" db="UniProtKB">
        <authorList>
            <consortium name="WormBaseParasite"/>
        </authorList>
    </citation>
    <scope>IDENTIFICATION</scope>
</reference>
<dbReference type="Gene3D" id="2.40.70.10">
    <property type="entry name" value="Acid Proteases"/>
    <property type="match status" value="1"/>
</dbReference>
<keyword evidence="18" id="KW-1185">Reference proteome</keyword>
<evidence type="ECO:0000256" key="8">
    <source>
        <dbReference type="ARBA" id="ARBA00022801"/>
    </source>
</evidence>
<keyword evidence="2" id="KW-0645">Protease</keyword>
<dbReference type="PANTHER" id="PTHR37984:SF5">
    <property type="entry name" value="PROTEIN NYNRIN-LIKE"/>
    <property type="match status" value="1"/>
</dbReference>
<dbReference type="SMART" id="SM00343">
    <property type="entry name" value="ZnF_C2HC"/>
    <property type="match status" value="2"/>
</dbReference>
<dbReference type="GO" id="GO:0042575">
    <property type="term" value="C:DNA polymerase complex"/>
    <property type="evidence" value="ECO:0007669"/>
    <property type="project" value="UniProtKB-ARBA"/>
</dbReference>
<dbReference type="FunFam" id="3.30.70.270:FF:000020">
    <property type="entry name" value="Transposon Tf2-6 polyprotein-like Protein"/>
    <property type="match status" value="1"/>
</dbReference>
<accession>A0A0N4XIH9</accession>
<feature type="region of interest" description="Disordered" evidence="12">
    <location>
        <begin position="1356"/>
        <end position="1394"/>
    </location>
</feature>
<dbReference type="InterPro" id="IPR000477">
    <property type="entry name" value="RT_dom"/>
</dbReference>
<dbReference type="WBParaSite" id="NBR_0000233101-mRNA-1">
    <property type="protein sequence ID" value="NBR_0000233101-mRNA-1"/>
    <property type="gene ID" value="NBR_0000233101"/>
</dbReference>
<evidence type="ECO:0000256" key="3">
    <source>
        <dbReference type="ARBA" id="ARBA00022679"/>
    </source>
</evidence>
<evidence type="ECO:0000256" key="1">
    <source>
        <dbReference type="ARBA" id="ARBA00012493"/>
    </source>
</evidence>
<feature type="compositionally biased region" description="Basic and acidic residues" evidence="12">
    <location>
        <begin position="230"/>
        <end position="239"/>
    </location>
</feature>
<evidence type="ECO:0000256" key="4">
    <source>
        <dbReference type="ARBA" id="ARBA00022695"/>
    </source>
</evidence>
<dbReference type="GO" id="GO:0003964">
    <property type="term" value="F:RNA-directed DNA polymerase activity"/>
    <property type="evidence" value="ECO:0007669"/>
    <property type="project" value="UniProtKB-EC"/>
</dbReference>
<name>A0A0N4XIH9_NIPBR</name>
<evidence type="ECO:0000313" key="18">
    <source>
        <dbReference type="Proteomes" id="UP000271162"/>
    </source>
</evidence>
<dbReference type="Pfam" id="PF17921">
    <property type="entry name" value="Integrase_H2C2"/>
    <property type="match status" value="1"/>
</dbReference>
<evidence type="ECO:0000259" key="15">
    <source>
        <dbReference type="PROSITE" id="PS50878"/>
    </source>
</evidence>
<sequence length="1466" mass="167968">MEPRREVKAENVTARATVTLADPGMEVYRGRTPGPYVPGTSWRTWWKLFLNFLTLRKVTEERDQRLIFLQEVGNANYELLESLLQGRELEEVELHELRTAMEKHYQPRKLVLAERFGLMSLVQKPGQALHEFYAELQKAANSCSFDTIKNHRDAFVTMVFIGGLASVETRKRLLEKEELTSKEALEQAEAFERVGANAPHLKEGPQKIGVAQVRMQKGNDVRRGTGRSQIQEKRVKPDKGPVRDRRRCWVCGAPGHVGHDCFRKDRAYCKVCRKKGHYAVVCKAADRRKVSRQVHWCVEPPGCSDSENEITNAAINGVYFKTQTHCRRAKMDEPVRQSLQDEEMTLRATQSAKEEESDSGINGLAAEPPRMLQMEANGQIVPFELDTGASMSIIDEKTWYRLGQPRLKETQVAATAYNNERIKLQGKVNVEVKFAGKTARLDLHVFKDATHSLCGRDMIQALQIDCGPHYNRVHKVVEMSKVELKNEVIRLLNLNKELFQAGLGRCTTTQAELKFKNGEPRPKFFRARPVPIALRPKVEAKLEELVQNGTLRRVEHTEWATPLVVVPKPGGKVRICGDYKVTVNPQLDINQYPLPKPDDLFHMLNGGKKFSKLDLKDAYMQVELKEEFQKYTTINTHKGLFQYTRVPFGIASAPAIFQKIMETTLAGIEGVLIYLDDITVTGPDDRSHLQRLEKVLKRLREAGFRLKREKCEFLKQEMEFLGHVVDANGIRPSPSKLKAMINMPEPKNIKETESYLGMVQYYGKFIPQLATLAAPLNALRRKGVPWKWDEEQRKAFQAIREKLTATETLAHYNPDVPVVLATDASEYGLGAVLYHKYEDGTEKVIAYASRSLTKEERNYAQIEKEALGIVYGVEKFNQFLYGRRFTLLTDHQPLVRIFGPKQGLPIIAAKRLHRWGLRLMVYSFDIEYRKTEDFGNADGLSRLPDPRELPSAEMVVDEVRMQQRTEEVINGLPMTEKQIAQATKEDKVLKMVERYICEGWPLEVKDSRLKPFAAKKTELSLYRGCILWDNRVVIPDRYKAQVLKILHNSHYGRNRMVSLARMKVWFPGIDAAIERVAKGCHICAALGKDPVRTPLHPWEEPEKVWQRLHIDFCDANGSKWLIVVDAKSKWPEVIRMGSTTAERTIAKLKEIFSRNGLPEQLVSDNGPPFSSKFFREYCENRGIEQIFTPPYHPNSNGEAERFVQTFKTTLYKGLRSRKTEENSVWDLLFEYRVTPHVATGKSPAEMLQGRNLRTTLDVIKTGQRKNLMSRYTAKMKQQYDKGKRERKFRIGQEVYIRNYSGTGDRWIPGIIVKTWGTNTYEVNMGTGQRKVHADQLKERIMKWEEVEDYQLQRMDEKRKGAHNESEMAKGTGEVRRSTRKRKETERMREYMQDQKKRRINKITLERIKDDNGELGYISGELEYGGSSMWTPAAMPWPVAAGGTGQMVASSTGPPAIIMMAPQAPPP</sequence>
<evidence type="ECO:0000256" key="6">
    <source>
        <dbReference type="ARBA" id="ARBA00022750"/>
    </source>
</evidence>
<dbReference type="PANTHER" id="PTHR37984">
    <property type="entry name" value="PROTEIN CBG26694"/>
    <property type="match status" value="1"/>
</dbReference>
<keyword evidence="8" id="KW-0378">Hydrolase</keyword>
<keyword evidence="10" id="KW-0511">Multifunctional enzyme</keyword>
<evidence type="ECO:0000313" key="19">
    <source>
        <dbReference type="WBParaSite" id="NBR_0000233101-mRNA-1"/>
    </source>
</evidence>
<evidence type="ECO:0000259" key="14">
    <source>
        <dbReference type="PROSITE" id="PS50175"/>
    </source>
</evidence>
<dbReference type="Gene3D" id="4.10.60.10">
    <property type="entry name" value="Zinc finger, CCHC-type"/>
    <property type="match status" value="1"/>
</dbReference>
<keyword evidence="11" id="KW-0862">Zinc</keyword>
<dbReference type="InterPro" id="IPR043502">
    <property type="entry name" value="DNA/RNA_pol_sf"/>
</dbReference>
<dbReference type="PROSITE" id="PS50175">
    <property type="entry name" value="ASP_PROT_RETROV"/>
    <property type="match status" value="1"/>
</dbReference>
<dbReference type="Pfam" id="PF00078">
    <property type="entry name" value="RVT_1"/>
    <property type="match status" value="1"/>
</dbReference>
<dbReference type="SUPFAM" id="SSF50630">
    <property type="entry name" value="Acid proteases"/>
    <property type="match status" value="1"/>
</dbReference>
<dbReference type="FunFam" id="3.30.420.10:FF:000063">
    <property type="entry name" value="Retrovirus-related Pol polyprotein from transposon 297-like Protein"/>
    <property type="match status" value="1"/>
</dbReference>
<dbReference type="PROSITE" id="PS50994">
    <property type="entry name" value="INTEGRASE"/>
    <property type="match status" value="1"/>
</dbReference>
<dbReference type="InterPro" id="IPR041588">
    <property type="entry name" value="Integrase_H2C2"/>
</dbReference>
<dbReference type="GO" id="GO:0005737">
    <property type="term" value="C:cytoplasm"/>
    <property type="evidence" value="ECO:0007669"/>
    <property type="project" value="UniProtKB-ARBA"/>
</dbReference>
<dbReference type="InterPro" id="IPR036397">
    <property type="entry name" value="RNaseH_sf"/>
</dbReference>
<keyword evidence="7" id="KW-0255">Endonuclease</keyword>
<dbReference type="Pfam" id="PF13975">
    <property type="entry name" value="gag-asp_proteas"/>
    <property type="match status" value="1"/>
</dbReference>
<organism evidence="19">
    <name type="scientific">Nippostrongylus brasiliensis</name>
    <name type="common">Rat hookworm</name>
    <dbReference type="NCBI Taxonomy" id="27835"/>
    <lineage>
        <taxon>Eukaryota</taxon>
        <taxon>Metazoa</taxon>
        <taxon>Ecdysozoa</taxon>
        <taxon>Nematoda</taxon>
        <taxon>Chromadorea</taxon>
        <taxon>Rhabditida</taxon>
        <taxon>Rhabditina</taxon>
        <taxon>Rhabditomorpha</taxon>
        <taxon>Strongyloidea</taxon>
        <taxon>Heligmosomidae</taxon>
        <taxon>Nippostrongylus</taxon>
    </lineage>
</organism>
<evidence type="ECO:0000256" key="2">
    <source>
        <dbReference type="ARBA" id="ARBA00022670"/>
    </source>
</evidence>
<evidence type="ECO:0000259" key="16">
    <source>
        <dbReference type="PROSITE" id="PS50994"/>
    </source>
</evidence>
<dbReference type="Pfam" id="PF17919">
    <property type="entry name" value="RT_RNaseH_2"/>
    <property type="match status" value="1"/>
</dbReference>
<keyword evidence="11" id="KW-0863">Zinc-finger</keyword>
<dbReference type="CDD" id="cd01647">
    <property type="entry name" value="RT_LTR"/>
    <property type="match status" value="1"/>
</dbReference>
<dbReference type="GO" id="GO:0004519">
    <property type="term" value="F:endonuclease activity"/>
    <property type="evidence" value="ECO:0007669"/>
    <property type="project" value="UniProtKB-KW"/>
</dbReference>
<dbReference type="OMA" id="HAISECT"/>
<dbReference type="InterPro" id="IPR012337">
    <property type="entry name" value="RNaseH-like_sf"/>
</dbReference>
<protein>
    <recommendedName>
        <fullName evidence="1">RNA-directed DNA polymerase</fullName>
        <ecNumber evidence="1">2.7.7.49</ecNumber>
    </recommendedName>
</protein>
<evidence type="ECO:0000313" key="17">
    <source>
        <dbReference type="EMBL" id="VDL65922.1"/>
    </source>
</evidence>
<dbReference type="GO" id="GO:0003677">
    <property type="term" value="F:DNA binding"/>
    <property type="evidence" value="ECO:0007669"/>
    <property type="project" value="UniProtKB-KW"/>
</dbReference>
<dbReference type="STRING" id="27835.A0A0N4XIH9"/>
<keyword evidence="6" id="KW-0064">Aspartyl protease</keyword>
<dbReference type="Gene3D" id="1.10.340.70">
    <property type="match status" value="1"/>
</dbReference>
<dbReference type="SUPFAM" id="SSF57756">
    <property type="entry name" value="Retrovirus zinc finger-like domains"/>
    <property type="match status" value="1"/>
</dbReference>
<keyword evidence="9" id="KW-0238">DNA-binding</keyword>
<dbReference type="PROSITE" id="PS50158">
    <property type="entry name" value="ZF_CCHC"/>
    <property type="match status" value="1"/>
</dbReference>
<evidence type="ECO:0000256" key="9">
    <source>
        <dbReference type="ARBA" id="ARBA00023125"/>
    </source>
</evidence>
<dbReference type="InterPro" id="IPR036875">
    <property type="entry name" value="Znf_CCHC_sf"/>
</dbReference>
<keyword evidence="3" id="KW-0808">Transferase</keyword>
<dbReference type="InterPro" id="IPR001878">
    <property type="entry name" value="Znf_CCHC"/>
</dbReference>
<dbReference type="PROSITE" id="PS50878">
    <property type="entry name" value="RT_POL"/>
    <property type="match status" value="1"/>
</dbReference>
<dbReference type="InterPro" id="IPR021109">
    <property type="entry name" value="Peptidase_aspartic_dom_sf"/>
</dbReference>
<dbReference type="InterPro" id="IPR001584">
    <property type="entry name" value="Integrase_cat-core"/>
</dbReference>
<dbReference type="SUPFAM" id="SSF56672">
    <property type="entry name" value="DNA/RNA polymerases"/>
    <property type="match status" value="1"/>
</dbReference>
<feature type="region of interest" description="Disordered" evidence="12">
    <location>
        <begin position="218"/>
        <end position="239"/>
    </location>
</feature>
<dbReference type="GO" id="GO:0006508">
    <property type="term" value="P:proteolysis"/>
    <property type="evidence" value="ECO:0007669"/>
    <property type="project" value="UniProtKB-KW"/>
</dbReference>
<proteinExistence type="predicted"/>
<dbReference type="Gene3D" id="3.30.420.10">
    <property type="entry name" value="Ribonuclease H-like superfamily/Ribonuclease H"/>
    <property type="match status" value="1"/>
</dbReference>
<dbReference type="GO" id="GO:0015074">
    <property type="term" value="P:DNA integration"/>
    <property type="evidence" value="ECO:0007669"/>
    <property type="project" value="InterPro"/>
</dbReference>
<evidence type="ECO:0000256" key="5">
    <source>
        <dbReference type="ARBA" id="ARBA00022722"/>
    </source>
</evidence>
<dbReference type="GO" id="GO:0004190">
    <property type="term" value="F:aspartic-type endopeptidase activity"/>
    <property type="evidence" value="ECO:0007669"/>
    <property type="project" value="UniProtKB-KW"/>
</dbReference>
<dbReference type="SUPFAM" id="SSF53098">
    <property type="entry name" value="Ribonuclease H-like"/>
    <property type="match status" value="1"/>
</dbReference>
<keyword evidence="11" id="KW-0479">Metal-binding</keyword>
<dbReference type="Pfam" id="PF00665">
    <property type="entry name" value="rve"/>
    <property type="match status" value="1"/>
</dbReference>
<dbReference type="InterPro" id="IPR050951">
    <property type="entry name" value="Retrovirus_Pol_polyprotein"/>
</dbReference>
<dbReference type="Gene3D" id="3.10.10.10">
    <property type="entry name" value="HIV Type 1 Reverse Transcriptase, subunit A, domain 1"/>
    <property type="match status" value="1"/>
</dbReference>
<keyword evidence="4" id="KW-0548">Nucleotidyltransferase</keyword>
<dbReference type="Gene3D" id="3.30.70.270">
    <property type="match status" value="2"/>
</dbReference>
<dbReference type="InterPro" id="IPR001995">
    <property type="entry name" value="Peptidase_A2_cat"/>
</dbReference>
<feature type="domain" description="Integrase catalytic" evidence="16">
    <location>
        <begin position="1097"/>
        <end position="1251"/>
    </location>
</feature>
<dbReference type="GO" id="GO:0008270">
    <property type="term" value="F:zinc ion binding"/>
    <property type="evidence" value="ECO:0007669"/>
    <property type="project" value="UniProtKB-KW"/>
</dbReference>
<feature type="domain" description="Reverse transcriptase" evidence="15">
    <location>
        <begin position="547"/>
        <end position="725"/>
    </location>
</feature>
<keyword evidence="5" id="KW-0540">Nuclease</keyword>
<dbReference type="EC" id="2.7.7.49" evidence="1"/>
<dbReference type="EMBL" id="UYSL01002587">
    <property type="protein sequence ID" value="VDL65922.1"/>
    <property type="molecule type" value="Genomic_DNA"/>
</dbReference>
<reference evidence="17 18" key="2">
    <citation type="submission" date="2018-11" db="EMBL/GenBank/DDBJ databases">
        <authorList>
            <consortium name="Pathogen Informatics"/>
        </authorList>
    </citation>
    <scope>NUCLEOTIDE SEQUENCE [LARGE SCALE GENOMIC DNA]</scope>
</reference>
<gene>
    <name evidence="17" type="ORF">NBR_LOCUS2333</name>
</gene>
<evidence type="ECO:0000256" key="7">
    <source>
        <dbReference type="ARBA" id="ARBA00022759"/>
    </source>
</evidence>
<dbReference type="InterPro" id="IPR043128">
    <property type="entry name" value="Rev_trsase/Diguanyl_cyclase"/>
</dbReference>
<dbReference type="GO" id="GO:0019899">
    <property type="term" value="F:enzyme binding"/>
    <property type="evidence" value="ECO:0007669"/>
    <property type="project" value="UniProtKB-ARBA"/>
</dbReference>
<dbReference type="Proteomes" id="UP000271162">
    <property type="component" value="Unassembled WGS sequence"/>
</dbReference>
<feature type="domain" description="CCHC-type" evidence="13">
    <location>
        <begin position="246"/>
        <end position="261"/>
    </location>
</feature>
<evidence type="ECO:0000256" key="12">
    <source>
        <dbReference type="SAM" id="MobiDB-lite"/>
    </source>
</evidence>
<feature type="domain" description="Peptidase A2" evidence="14">
    <location>
        <begin position="381"/>
        <end position="458"/>
    </location>
</feature>
<evidence type="ECO:0000256" key="10">
    <source>
        <dbReference type="ARBA" id="ARBA00023268"/>
    </source>
</evidence>
<evidence type="ECO:0000256" key="11">
    <source>
        <dbReference type="PROSITE-ProRule" id="PRU00047"/>
    </source>
</evidence>
<dbReference type="CDD" id="cd09274">
    <property type="entry name" value="RNase_HI_RT_Ty3"/>
    <property type="match status" value="1"/>
</dbReference>
<dbReference type="InterPro" id="IPR041577">
    <property type="entry name" value="RT_RNaseH_2"/>
</dbReference>